<evidence type="ECO:0000313" key="9">
    <source>
        <dbReference type="Proteomes" id="UP001597343"/>
    </source>
</evidence>
<comment type="similarity">
    <text evidence="6">Belongs to the ABC-4 integral membrane protein family.</text>
</comment>
<dbReference type="EMBL" id="JBHUIO010000005">
    <property type="protein sequence ID" value="MFD2169942.1"/>
    <property type="molecule type" value="Genomic_DNA"/>
</dbReference>
<evidence type="ECO:0000259" key="7">
    <source>
        <dbReference type="Pfam" id="PF02687"/>
    </source>
</evidence>
<feature type="transmembrane region" description="Helical" evidence="6">
    <location>
        <begin position="103"/>
        <end position="126"/>
    </location>
</feature>
<feature type="transmembrane region" description="Helical" evidence="6">
    <location>
        <begin position="62"/>
        <end position="82"/>
    </location>
</feature>
<reference evidence="9" key="1">
    <citation type="journal article" date="2019" name="Int. J. Syst. Evol. Microbiol.">
        <title>The Global Catalogue of Microorganisms (GCM) 10K type strain sequencing project: providing services to taxonomists for standard genome sequencing and annotation.</title>
        <authorList>
            <consortium name="The Broad Institute Genomics Platform"/>
            <consortium name="The Broad Institute Genome Sequencing Center for Infectious Disease"/>
            <person name="Wu L."/>
            <person name="Ma J."/>
        </authorList>
    </citation>
    <scope>NUCLEOTIDE SEQUENCE [LARGE SCALE GENOMIC DNA]</scope>
    <source>
        <strain evidence="9">CGMCC 1.13574</strain>
    </source>
</reference>
<comment type="caution">
    <text evidence="8">The sequence shown here is derived from an EMBL/GenBank/DDBJ whole genome shotgun (WGS) entry which is preliminary data.</text>
</comment>
<feature type="transmembrane region" description="Helical" evidence="6">
    <location>
        <begin position="146"/>
        <end position="174"/>
    </location>
</feature>
<evidence type="ECO:0000256" key="5">
    <source>
        <dbReference type="ARBA" id="ARBA00023136"/>
    </source>
</evidence>
<dbReference type="RefSeq" id="WP_386045482.1">
    <property type="nucleotide sequence ID" value="NZ_JBHUIO010000005.1"/>
</dbReference>
<dbReference type="InterPro" id="IPR052536">
    <property type="entry name" value="ABC-4_Integral_Memb_Prot"/>
</dbReference>
<feature type="transmembrane region" description="Helical" evidence="6">
    <location>
        <begin position="278"/>
        <end position="299"/>
    </location>
</feature>
<keyword evidence="2 6" id="KW-1003">Cell membrane</keyword>
<keyword evidence="5 6" id="KW-0472">Membrane</keyword>
<evidence type="ECO:0000256" key="4">
    <source>
        <dbReference type="ARBA" id="ARBA00022989"/>
    </source>
</evidence>
<organism evidence="8 9">
    <name type="scientific">Tumebacillus lipolyticus</name>
    <dbReference type="NCBI Taxonomy" id="1280370"/>
    <lineage>
        <taxon>Bacteria</taxon>
        <taxon>Bacillati</taxon>
        <taxon>Bacillota</taxon>
        <taxon>Bacilli</taxon>
        <taxon>Bacillales</taxon>
        <taxon>Alicyclobacillaceae</taxon>
        <taxon>Tumebacillus</taxon>
    </lineage>
</organism>
<evidence type="ECO:0000313" key="8">
    <source>
        <dbReference type="EMBL" id="MFD2169942.1"/>
    </source>
</evidence>
<dbReference type="Pfam" id="PF02687">
    <property type="entry name" value="FtsX"/>
    <property type="match status" value="1"/>
</dbReference>
<dbReference type="PANTHER" id="PTHR46795">
    <property type="entry name" value="ABC TRANSPORTER PERMEASE-RELATED-RELATED"/>
    <property type="match status" value="1"/>
</dbReference>
<comment type="subcellular location">
    <subcellularLocation>
        <location evidence="1 6">Cell membrane</location>
        <topology evidence="1 6">Multi-pass membrane protein</topology>
    </subcellularLocation>
</comment>
<keyword evidence="6" id="KW-0813">Transport</keyword>
<sequence>MNFLQFASNNVKRNARSYSAYLLSSAFAVMIFFIYAMFYFHPGIEDSNLGRMAKMGMKGAEYVIFVVSFLFILYSISSFLKARKKEFGILTILGAEGRQINKLLLLENMLIGIVAIVLGIGFGLILSKLFLMFGAKVIDIDELPFYLPWNAIILTASVFFALFLVISVLSVGMVRKSKVLDLLQGTNKPKPEPKSSVLLSLVCVALLGSAIYIAQTNLKSETLLAILVLGLIGLYLFYTQLSVMIIRLLKKNRSFFWRGTNLIWLSEMTYKMKDNARMFFLVTVVTTMACSSIGIVLTLKNQNDEMYKNDPFAMNYSSFGKEVAEKDLQMIESTLHQEGISFERIDTEVFGSSLKDVPDGFAAFISLTDYNKLAKALNVEQLPAIQPGHGVLLKGGTNSKRTLPDQVQTEQGNKSFTIEKEEVRNLRGMAQTLVIADEEFKALVQAAGPESKGLQTEIIYHVPAWNGQDVPDSKSKEVIVSKAVFNQMMSALDNGETNGYLSARAADYMGLKEATNLISFIGVFIAAIFSISTASFLHFRLFTDLQQDRVSYLALSKIGVSIKEMRKASTIQIAALFFIPLVISAILTFVGLLSVLSDMLSWKAILTPSLYGIGAFTIAQLVYFFFVRSRYLSQLKRVMV</sequence>
<dbReference type="Proteomes" id="UP001597343">
    <property type="component" value="Unassembled WGS sequence"/>
</dbReference>
<feature type="transmembrane region" description="Helical" evidence="6">
    <location>
        <begin position="226"/>
        <end position="249"/>
    </location>
</feature>
<feature type="transmembrane region" description="Helical" evidence="6">
    <location>
        <begin position="608"/>
        <end position="627"/>
    </location>
</feature>
<name>A0ABW4ZVL6_9BACL</name>
<feature type="transmembrane region" description="Helical" evidence="6">
    <location>
        <begin position="20"/>
        <end position="42"/>
    </location>
</feature>
<dbReference type="InterPro" id="IPR003838">
    <property type="entry name" value="ABC3_permease_C"/>
</dbReference>
<proteinExistence type="inferred from homology"/>
<accession>A0ABW4ZVL6</accession>
<feature type="transmembrane region" description="Helical" evidence="6">
    <location>
        <begin position="195"/>
        <end position="214"/>
    </location>
</feature>
<keyword evidence="9" id="KW-1185">Reference proteome</keyword>
<dbReference type="InterPro" id="IPR027022">
    <property type="entry name" value="ABC_permease_BceB-typ"/>
</dbReference>
<gene>
    <name evidence="8" type="ORF">ACFSOY_08035</name>
</gene>
<evidence type="ECO:0000256" key="3">
    <source>
        <dbReference type="ARBA" id="ARBA00022692"/>
    </source>
</evidence>
<feature type="transmembrane region" description="Helical" evidence="6">
    <location>
        <begin position="573"/>
        <end position="596"/>
    </location>
</feature>
<feature type="transmembrane region" description="Helical" evidence="6">
    <location>
        <begin position="517"/>
        <end position="539"/>
    </location>
</feature>
<keyword evidence="3 6" id="KW-0812">Transmembrane</keyword>
<evidence type="ECO:0000256" key="2">
    <source>
        <dbReference type="ARBA" id="ARBA00022475"/>
    </source>
</evidence>
<feature type="domain" description="ABC3 transporter permease C-terminal" evidence="7">
    <location>
        <begin position="63"/>
        <end position="177"/>
    </location>
</feature>
<protein>
    <submittedName>
        <fullName evidence="8">FtsX-like permease family protein</fullName>
    </submittedName>
</protein>
<evidence type="ECO:0000256" key="1">
    <source>
        <dbReference type="ARBA" id="ARBA00004651"/>
    </source>
</evidence>
<keyword evidence="4 6" id="KW-1133">Transmembrane helix</keyword>
<dbReference type="PIRSF" id="PIRSF018968">
    <property type="entry name" value="ABC_permease_BceB"/>
    <property type="match status" value="1"/>
</dbReference>
<evidence type="ECO:0000256" key="6">
    <source>
        <dbReference type="PIRNR" id="PIRNR018968"/>
    </source>
</evidence>
<dbReference type="PANTHER" id="PTHR46795:SF2">
    <property type="entry name" value="ABC TRANSPORTER, PERMEASE PROTEIN"/>
    <property type="match status" value="1"/>
</dbReference>